<reference evidence="1 2" key="1">
    <citation type="submission" date="2021-03" db="EMBL/GenBank/DDBJ databases">
        <title>Sequencing the genomes of 1000 actinobacteria strains.</title>
        <authorList>
            <person name="Klenk H.-P."/>
        </authorList>
    </citation>
    <scope>NUCLEOTIDE SEQUENCE [LARGE SCALE GENOMIC DNA]</scope>
    <source>
        <strain evidence="1 2">DSM 18824</strain>
    </source>
</reference>
<comment type="caution">
    <text evidence="1">The sequence shown here is derived from an EMBL/GenBank/DDBJ whole genome shotgun (WGS) entry which is preliminary data.</text>
</comment>
<proteinExistence type="predicted"/>
<organism evidence="1 2">
    <name type="scientific">Kribbella aluminosa</name>
    <dbReference type="NCBI Taxonomy" id="416017"/>
    <lineage>
        <taxon>Bacteria</taxon>
        <taxon>Bacillati</taxon>
        <taxon>Actinomycetota</taxon>
        <taxon>Actinomycetes</taxon>
        <taxon>Propionibacteriales</taxon>
        <taxon>Kribbellaceae</taxon>
        <taxon>Kribbella</taxon>
    </lineage>
</organism>
<accession>A0ABS4V0K4</accession>
<sequence>MVLVLRPIQSVQKSSVGCSDAIASVARGTGWCDGCQVRTNQARSPLPTRKSPYVVRSRPYWWTSERSETASGPAIASI</sequence>
<evidence type="ECO:0000313" key="1">
    <source>
        <dbReference type="EMBL" id="MBP2357434.1"/>
    </source>
</evidence>
<protein>
    <submittedName>
        <fullName evidence="1">Uncharacterized protein</fullName>
    </submittedName>
</protein>
<gene>
    <name evidence="1" type="ORF">JOF29_008544</name>
</gene>
<keyword evidence="2" id="KW-1185">Reference proteome</keyword>
<name>A0ABS4V0K4_9ACTN</name>
<dbReference type="EMBL" id="JAGINT010000002">
    <property type="protein sequence ID" value="MBP2357434.1"/>
    <property type="molecule type" value="Genomic_DNA"/>
</dbReference>
<dbReference type="RefSeq" id="WP_245359938.1">
    <property type="nucleotide sequence ID" value="NZ_JAGINT010000002.1"/>
</dbReference>
<evidence type="ECO:0000313" key="2">
    <source>
        <dbReference type="Proteomes" id="UP000755585"/>
    </source>
</evidence>
<dbReference type="Proteomes" id="UP000755585">
    <property type="component" value="Unassembled WGS sequence"/>
</dbReference>